<dbReference type="Proteomes" id="UP000265566">
    <property type="component" value="Chromosome 1"/>
</dbReference>
<evidence type="ECO:0000313" key="12">
    <source>
        <dbReference type="EMBL" id="RHN78086.1"/>
    </source>
</evidence>
<proteinExistence type="inferred from homology"/>
<gene>
    <name evidence="12" type="ORF">MtrunA17_Chr1g0161651</name>
</gene>
<name>A0A396JIP2_MEDTR</name>
<dbReference type="Gramene" id="rna1601">
    <property type="protein sequence ID" value="RHN78086.1"/>
    <property type="gene ID" value="gene1601"/>
</dbReference>
<evidence type="ECO:0000256" key="3">
    <source>
        <dbReference type="ARBA" id="ARBA00010617"/>
    </source>
</evidence>
<feature type="transmembrane region" description="Helical" evidence="11">
    <location>
        <begin position="6"/>
        <end position="25"/>
    </location>
</feature>
<comment type="caution">
    <text evidence="12">The sequence shown here is derived from an EMBL/GenBank/DDBJ whole genome shotgun (WGS) entry which is preliminary data.</text>
</comment>
<evidence type="ECO:0000256" key="4">
    <source>
        <dbReference type="ARBA" id="ARBA00022617"/>
    </source>
</evidence>
<evidence type="ECO:0000256" key="10">
    <source>
        <dbReference type="ARBA" id="ARBA00023136"/>
    </source>
</evidence>
<keyword evidence="9" id="KW-0408">Iron</keyword>
<evidence type="ECO:0000256" key="11">
    <source>
        <dbReference type="SAM" id="Phobius"/>
    </source>
</evidence>
<reference evidence="12" key="1">
    <citation type="journal article" date="2018" name="Nat. Plants">
        <title>Whole-genome landscape of Medicago truncatula symbiotic genes.</title>
        <authorList>
            <person name="Pecrix Y."/>
            <person name="Gamas P."/>
            <person name="Carrere S."/>
        </authorList>
    </citation>
    <scope>NUCLEOTIDE SEQUENCE</scope>
    <source>
        <tissue evidence="12">Leaves</tissue>
    </source>
</reference>
<sequence>MEIEYWVWMCAILLASYFCLINFMWRLNEWYYNMKLKKKQYPLPPGHLGWPLIGNMLAFVKDFSSGHPDSFITNLVSKSLSFSSLNIHLHTHTHARAHTNMLFYIFYTHSLSLVFRNGRTGIYKTHLFGSPSIIICEADMCRRVLLDYETFKIGYPKSTMEVIGFKSFWSSVEKEHKGLKRLVSALTMGHNTLEMYLPRIEDIVINSMEEISSMNHPVEFLKEMKSISFDIIISIIMGSYNKNILTKIENSFSDVFAALYCMPIDLPGFAFHKGLKARKKLVKLIQPIVEERRLMIKNGEKTKDKDLLDILLEARDEDGFILRMRILLTCG</sequence>
<dbReference type="GO" id="GO:0005506">
    <property type="term" value="F:iron ion binding"/>
    <property type="evidence" value="ECO:0007669"/>
    <property type="project" value="InterPro"/>
</dbReference>
<comment type="similarity">
    <text evidence="3">Belongs to the cytochrome P450 family.</text>
</comment>
<keyword evidence="5 11" id="KW-0812">Transmembrane</keyword>
<dbReference type="Gene3D" id="1.10.630.10">
    <property type="entry name" value="Cytochrome P450"/>
    <property type="match status" value="1"/>
</dbReference>
<organism evidence="12">
    <name type="scientific">Medicago truncatula</name>
    <name type="common">Barrel medic</name>
    <name type="synonym">Medicago tribuloides</name>
    <dbReference type="NCBI Taxonomy" id="3880"/>
    <lineage>
        <taxon>Eukaryota</taxon>
        <taxon>Viridiplantae</taxon>
        <taxon>Streptophyta</taxon>
        <taxon>Embryophyta</taxon>
        <taxon>Tracheophyta</taxon>
        <taxon>Spermatophyta</taxon>
        <taxon>Magnoliopsida</taxon>
        <taxon>eudicotyledons</taxon>
        <taxon>Gunneridae</taxon>
        <taxon>Pentapetalae</taxon>
        <taxon>rosids</taxon>
        <taxon>fabids</taxon>
        <taxon>Fabales</taxon>
        <taxon>Fabaceae</taxon>
        <taxon>Papilionoideae</taxon>
        <taxon>50 kb inversion clade</taxon>
        <taxon>NPAAA clade</taxon>
        <taxon>Hologalegina</taxon>
        <taxon>IRL clade</taxon>
        <taxon>Trifolieae</taxon>
        <taxon>Medicago</taxon>
    </lineage>
</organism>
<evidence type="ECO:0000256" key="7">
    <source>
        <dbReference type="ARBA" id="ARBA00022989"/>
    </source>
</evidence>
<keyword evidence="8 12" id="KW-0560">Oxidoreductase</keyword>
<dbReference type="GO" id="GO:0016020">
    <property type="term" value="C:membrane"/>
    <property type="evidence" value="ECO:0007669"/>
    <property type="project" value="UniProtKB-SubCell"/>
</dbReference>
<protein>
    <submittedName>
        <fullName evidence="12">Putative beta-amyrin 11-oxidase</fullName>
        <ecNumber evidence="12">1.14.14.152</ecNumber>
    </submittedName>
</protein>
<dbReference type="GO" id="GO:0102289">
    <property type="term" value="F:beta-amyrin 11-oxidase activity"/>
    <property type="evidence" value="ECO:0007669"/>
    <property type="project" value="UniProtKB-EC"/>
</dbReference>
<dbReference type="EC" id="1.14.14.152" evidence="12"/>
<dbReference type="Pfam" id="PF00067">
    <property type="entry name" value="p450"/>
    <property type="match status" value="1"/>
</dbReference>
<dbReference type="AlphaFoldDB" id="A0A396JIP2"/>
<evidence type="ECO:0000256" key="8">
    <source>
        <dbReference type="ARBA" id="ARBA00023002"/>
    </source>
</evidence>
<comment type="subcellular location">
    <subcellularLocation>
        <location evidence="2">Membrane</location>
        <topology evidence="2">Single-pass membrane protein</topology>
    </subcellularLocation>
</comment>
<keyword evidence="7 11" id="KW-1133">Transmembrane helix</keyword>
<dbReference type="InterPro" id="IPR036396">
    <property type="entry name" value="Cyt_P450_sf"/>
</dbReference>
<dbReference type="EMBL" id="PSQE01000001">
    <property type="protein sequence ID" value="RHN78086.1"/>
    <property type="molecule type" value="Genomic_DNA"/>
</dbReference>
<comment type="cofactor">
    <cofactor evidence="1">
        <name>heme</name>
        <dbReference type="ChEBI" id="CHEBI:30413"/>
    </cofactor>
</comment>
<evidence type="ECO:0000256" key="2">
    <source>
        <dbReference type="ARBA" id="ARBA00004167"/>
    </source>
</evidence>
<keyword evidence="4" id="KW-0349">Heme</keyword>
<dbReference type="InterPro" id="IPR001128">
    <property type="entry name" value="Cyt_P450"/>
</dbReference>
<keyword evidence="6" id="KW-0479">Metal-binding</keyword>
<dbReference type="PANTHER" id="PTHR24286:SF199">
    <property type="entry name" value="CYTOCHROME P450 88D6"/>
    <property type="match status" value="1"/>
</dbReference>
<dbReference type="PANTHER" id="PTHR24286">
    <property type="entry name" value="CYTOCHROME P450 26"/>
    <property type="match status" value="1"/>
</dbReference>
<dbReference type="SUPFAM" id="SSF48264">
    <property type="entry name" value="Cytochrome P450"/>
    <property type="match status" value="1"/>
</dbReference>
<accession>A0A396JIP2</accession>
<evidence type="ECO:0000256" key="6">
    <source>
        <dbReference type="ARBA" id="ARBA00022723"/>
    </source>
</evidence>
<evidence type="ECO:0000256" key="5">
    <source>
        <dbReference type="ARBA" id="ARBA00022692"/>
    </source>
</evidence>
<dbReference type="GO" id="GO:0020037">
    <property type="term" value="F:heme binding"/>
    <property type="evidence" value="ECO:0007669"/>
    <property type="project" value="InterPro"/>
</dbReference>
<evidence type="ECO:0000256" key="1">
    <source>
        <dbReference type="ARBA" id="ARBA00001971"/>
    </source>
</evidence>
<keyword evidence="10 11" id="KW-0472">Membrane</keyword>
<evidence type="ECO:0000256" key="9">
    <source>
        <dbReference type="ARBA" id="ARBA00023004"/>
    </source>
</evidence>